<dbReference type="InterPro" id="IPR002867">
    <property type="entry name" value="IBR_dom"/>
</dbReference>
<evidence type="ECO:0000256" key="4">
    <source>
        <dbReference type="ARBA" id="ARBA00022679"/>
    </source>
</evidence>
<keyword evidence="8" id="KW-0833">Ubl conjugation pathway</keyword>
<protein>
    <recommendedName>
        <fullName evidence="3">RBR-type E3 ubiquitin transferase</fullName>
        <ecNumber evidence="3">2.3.2.31</ecNumber>
    </recommendedName>
</protein>
<reference evidence="12 13" key="1">
    <citation type="submission" date="2024-06" db="EMBL/GenBank/DDBJ databases">
        <title>A chromosome level genome sequence of Diviner's sage (Salvia divinorum).</title>
        <authorList>
            <person name="Ford S.A."/>
            <person name="Ro D.-K."/>
            <person name="Ness R.W."/>
            <person name="Phillips M.A."/>
        </authorList>
    </citation>
    <scope>NUCLEOTIDE SEQUENCE [LARGE SCALE GENOMIC DNA]</scope>
    <source>
        <strain evidence="12">SAF-2024a</strain>
        <tissue evidence="12">Leaf</tissue>
    </source>
</reference>
<comment type="catalytic activity">
    <reaction evidence="1">
        <text>[E2 ubiquitin-conjugating enzyme]-S-ubiquitinyl-L-cysteine + [acceptor protein]-L-lysine = [E2 ubiquitin-conjugating enzyme]-L-cysteine + [acceptor protein]-N(6)-ubiquitinyl-L-lysine.</text>
        <dbReference type="EC" id="2.3.2.31"/>
    </reaction>
</comment>
<keyword evidence="7" id="KW-0863">Zinc-finger</keyword>
<dbReference type="Proteomes" id="UP001567538">
    <property type="component" value="Unassembled WGS sequence"/>
</dbReference>
<keyword evidence="5" id="KW-0479">Metal-binding</keyword>
<keyword evidence="6" id="KW-0677">Repeat</keyword>
<feature type="domain" description="RING-type" evidence="11">
    <location>
        <begin position="15"/>
        <end position="228"/>
    </location>
</feature>
<evidence type="ECO:0000256" key="3">
    <source>
        <dbReference type="ARBA" id="ARBA00012251"/>
    </source>
</evidence>
<accession>A0ABD1I0A0</accession>
<dbReference type="PROSITE" id="PS51873">
    <property type="entry name" value="TRIAD"/>
    <property type="match status" value="1"/>
</dbReference>
<keyword evidence="12" id="KW-0012">Acyltransferase</keyword>
<keyword evidence="10" id="KW-0812">Transmembrane</keyword>
<comment type="cofactor">
    <cofactor evidence="2">
        <name>Zn(2+)</name>
        <dbReference type="ChEBI" id="CHEBI:29105"/>
    </cofactor>
</comment>
<dbReference type="InterPro" id="IPR044066">
    <property type="entry name" value="TRIAD_supradom"/>
</dbReference>
<evidence type="ECO:0000256" key="1">
    <source>
        <dbReference type="ARBA" id="ARBA00001798"/>
    </source>
</evidence>
<name>A0ABD1I0A0_SALDI</name>
<dbReference type="FunFam" id="3.30.40.10:FF:000230">
    <property type="entry name" value="RBR-type E3 ubiquitin transferase"/>
    <property type="match status" value="1"/>
</dbReference>
<keyword evidence="4 12" id="KW-0808">Transferase</keyword>
<evidence type="ECO:0000256" key="9">
    <source>
        <dbReference type="ARBA" id="ARBA00022833"/>
    </source>
</evidence>
<feature type="transmembrane region" description="Helical" evidence="10">
    <location>
        <begin position="225"/>
        <end position="254"/>
    </location>
</feature>
<dbReference type="EC" id="2.3.2.31" evidence="3"/>
<keyword evidence="13" id="KW-1185">Reference proteome</keyword>
<dbReference type="Gene3D" id="1.20.120.1750">
    <property type="match status" value="1"/>
</dbReference>
<dbReference type="GO" id="GO:0061630">
    <property type="term" value="F:ubiquitin protein ligase activity"/>
    <property type="evidence" value="ECO:0007669"/>
    <property type="project" value="UniProtKB-EC"/>
</dbReference>
<keyword evidence="10" id="KW-1133">Transmembrane helix</keyword>
<dbReference type="EMBL" id="JBEAFC010000003">
    <property type="protein sequence ID" value="KAL1562140.1"/>
    <property type="molecule type" value="Genomic_DNA"/>
</dbReference>
<evidence type="ECO:0000256" key="7">
    <source>
        <dbReference type="ARBA" id="ARBA00022771"/>
    </source>
</evidence>
<dbReference type="InterPro" id="IPR031127">
    <property type="entry name" value="E3_UB_ligase_RBR"/>
</dbReference>
<dbReference type="SMART" id="SM00647">
    <property type="entry name" value="IBR"/>
    <property type="match status" value="1"/>
</dbReference>
<dbReference type="GO" id="GO:0008270">
    <property type="term" value="F:zinc ion binding"/>
    <property type="evidence" value="ECO:0007669"/>
    <property type="project" value="UniProtKB-KW"/>
</dbReference>
<evidence type="ECO:0000259" key="11">
    <source>
        <dbReference type="PROSITE" id="PS51873"/>
    </source>
</evidence>
<evidence type="ECO:0000256" key="2">
    <source>
        <dbReference type="ARBA" id="ARBA00001947"/>
    </source>
</evidence>
<keyword evidence="10" id="KW-0472">Membrane</keyword>
<evidence type="ECO:0000313" key="13">
    <source>
        <dbReference type="Proteomes" id="UP001567538"/>
    </source>
</evidence>
<dbReference type="Pfam" id="PF01485">
    <property type="entry name" value="IBR"/>
    <property type="match status" value="1"/>
</dbReference>
<sequence length="255" mass="28884">METDDTSKMSDEIQQNFTCEICIEPTRLSQKFGHDNDSVHNICFMCIGSHIKSKIDENITSINCPQLDCGKTLTPLECQPIIPSSLFVKWSDGLCRSYVSVRKGCSCPYRNCSELIINECNKPTTKCACPRCKRLICYKCRVPWHAGFRCGERPQERDADQVRFDRLVKKKKWTRCPTCGQSIERVGGCRFVVCRCRTTYCHLCGSKGGCSHDANATFRSLIASLFPIFITLLIIMFGAAIILYLVIQICIVLIH</sequence>
<proteinExistence type="predicted"/>
<organism evidence="12 13">
    <name type="scientific">Salvia divinorum</name>
    <name type="common">Maria pastora</name>
    <name type="synonym">Diviner's sage</name>
    <dbReference type="NCBI Taxonomy" id="28513"/>
    <lineage>
        <taxon>Eukaryota</taxon>
        <taxon>Viridiplantae</taxon>
        <taxon>Streptophyta</taxon>
        <taxon>Embryophyta</taxon>
        <taxon>Tracheophyta</taxon>
        <taxon>Spermatophyta</taxon>
        <taxon>Magnoliopsida</taxon>
        <taxon>eudicotyledons</taxon>
        <taxon>Gunneridae</taxon>
        <taxon>Pentapetalae</taxon>
        <taxon>asterids</taxon>
        <taxon>lamiids</taxon>
        <taxon>Lamiales</taxon>
        <taxon>Lamiaceae</taxon>
        <taxon>Nepetoideae</taxon>
        <taxon>Mentheae</taxon>
        <taxon>Salviinae</taxon>
        <taxon>Salvia</taxon>
        <taxon>Salvia subgen. Calosphace</taxon>
    </lineage>
</organism>
<dbReference type="AlphaFoldDB" id="A0ABD1I0A0"/>
<keyword evidence="9" id="KW-0862">Zinc</keyword>
<evidence type="ECO:0000256" key="8">
    <source>
        <dbReference type="ARBA" id="ARBA00022786"/>
    </source>
</evidence>
<gene>
    <name evidence="12" type="ORF">AAHA92_04752</name>
</gene>
<dbReference type="PANTHER" id="PTHR11685">
    <property type="entry name" value="RBR FAMILY RING FINGER AND IBR DOMAIN-CONTAINING"/>
    <property type="match status" value="1"/>
</dbReference>
<comment type="caution">
    <text evidence="12">The sequence shown here is derived from an EMBL/GenBank/DDBJ whole genome shotgun (WGS) entry which is preliminary data.</text>
</comment>
<evidence type="ECO:0000256" key="5">
    <source>
        <dbReference type="ARBA" id="ARBA00022723"/>
    </source>
</evidence>
<evidence type="ECO:0000313" key="12">
    <source>
        <dbReference type="EMBL" id="KAL1562140.1"/>
    </source>
</evidence>
<dbReference type="SUPFAM" id="SSF57850">
    <property type="entry name" value="RING/U-box"/>
    <property type="match status" value="2"/>
</dbReference>
<evidence type="ECO:0000256" key="6">
    <source>
        <dbReference type="ARBA" id="ARBA00022737"/>
    </source>
</evidence>
<evidence type="ECO:0000256" key="10">
    <source>
        <dbReference type="SAM" id="Phobius"/>
    </source>
</evidence>